<name>A0A098R393_9LACO</name>
<evidence type="ECO:0000256" key="2">
    <source>
        <dbReference type="ARBA" id="ARBA00022814"/>
    </source>
</evidence>
<gene>
    <name evidence="6 8" type="primary">nusB</name>
    <name evidence="8" type="ORF">LP667_06635</name>
    <name evidence="9" type="ORF">LPPLD21_00149</name>
</gene>
<dbReference type="RefSeq" id="WP_021731669.1">
    <property type="nucleotide sequence ID" value="NZ_AVAI01000125.1"/>
</dbReference>
<dbReference type="EMBL" id="CP032744">
    <property type="protein sequence ID" value="AYJ38507.1"/>
    <property type="molecule type" value="Genomic_DNA"/>
</dbReference>
<dbReference type="EMBL" id="BDOR01000001">
    <property type="protein sequence ID" value="GBF00648.1"/>
    <property type="molecule type" value="Genomic_DNA"/>
</dbReference>
<reference evidence="9 10" key="1">
    <citation type="submission" date="2017-04" db="EMBL/GenBank/DDBJ databases">
        <title>In vitro and in silico characterization of Lactobacillus paraplantarum D2-1, a starter culture for soymilk fermentation.</title>
        <authorList>
            <person name="Endo A."/>
            <person name="Sasaki F."/>
            <person name="Maeno S."/>
            <person name="Kanesaki Y."/>
            <person name="Kubota E."/>
            <person name="Torres G.A."/>
            <person name="Tomita S."/>
            <person name="Nakagawa J."/>
        </authorList>
    </citation>
    <scope>NUCLEOTIDE SEQUENCE [LARGE SCALE GENOMIC DNA]</scope>
    <source>
        <strain evidence="9 10">D2-1</strain>
    </source>
</reference>
<keyword evidence="5 6" id="KW-0804">Transcription</keyword>
<dbReference type="InterPro" id="IPR006027">
    <property type="entry name" value="NusB_RsmB_TIM44"/>
</dbReference>
<dbReference type="GeneID" id="79807194"/>
<dbReference type="AlphaFoldDB" id="A0A098R393"/>
<evidence type="ECO:0000256" key="4">
    <source>
        <dbReference type="ARBA" id="ARBA00023015"/>
    </source>
</evidence>
<evidence type="ECO:0000313" key="10">
    <source>
        <dbReference type="Proteomes" id="UP000236162"/>
    </source>
</evidence>
<dbReference type="Proteomes" id="UP000277896">
    <property type="component" value="Chromosome"/>
</dbReference>
<dbReference type="InterPro" id="IPR035926">
    <property type="entry name" value="NusB-like_sf"/>
</dbReference>
<evidence type="ECO:0000313" key="8">
    <source>
        <dbReference type="EMBL" id="AYJ38507.1"/>
    </source>
</evidence>
<dbReference type="NCBIfam" id="NF001223">
    <property type="entry name" value="PRK00202.1-1"/>
    <property type="match status" value="1"/>
</dbReference>
<keyword evidence="3 6" id="KW-0694">RNA-binding</keyword>
<sequence>MSLTRHEIREKAFQALFALNANPDADENQLFQQLLNPEEADAVEIPAYLSTLVTGVREHQAELDAQIQPYLSQTWSLDRLAKTDLIILRMAFFELQFVDDVPTKVAVNEAIELTKAFSDDRSRKFVSGVLGKVVKNQAN</sequence>
<accession>A0A098R393</accession>
<dbReference type="GO" id="GO:0003723">
    <property type="term" value="F:RNA binding"/>
    <property type="evidence" value="ECO:0007669"/>
    <property type="project" value="UniProtKB-UniRule"/>
</dbReference>
<dbReference type="KEGG" id="lpx:ASU28_06605"/>
<dbReference type="GO" id="GO:0031564">
    <property type="term" value="P:transcription antitermination"/>
    <property type="evidence" value="ECO:0007669"/>
    <property type="project" value="UniProtKB-KW"/>
</dbReference>
<keyword evidence="10" id="KW-1185">Reference proteome</keyword>
<keyword evidence="2 6" id="KW-0889">Transcription antitermination</keyword>
<dbReference type="Proteomes" id="UP000236162">
    <property type="component" value="Unassembled WGS sequence"/>
</dbReference>
<evidence type="ECO:0000313" key="11">
    <source>
        <dbReference type="Proteomes" id="UP000277896"/>
    </source>
</evidence>
<dbReference type="Gene3D" id="1.10.940.10">
    <property type="entry name" value="NusB-like"/>
    <property type="match status" value="1"/>
</dbReference>
<evidence type="ECO:0000256" key="1">
    <source>
        <dbReference type="ARBA" id="ARBA00005952"/>
    </source>
</evidence>
<protein>
    <recommendedName>
        <fullName evidence="6">Transcription antitermination protein NusB</fullName>
    </recommendedName>
    <alternativeName>
        <fullName evidence="6">Antitermination factor NusB</fullName>
    </alternativeName>
</protein>
<keyword evidence="4 6" id="KW-0805">Transcription regulation</keyword>
<dbReference type="PANTHER" id="PTHR11078:SF3">
    <property type="entry name" value="ANTITERMINATION NUSB DOMAIN-CONTAINING PROTEIN"/>
    <property type="match status" value="1"/>
</dbReference>
<evidence type="ECO:0000259" key="7">
    <source>
        <dbReference type="Pfam" id="PF01029"/>
    </source>
</evidence>
<dbReference type="GO" id="GO:0006353">
    <property type="term" value="P:DNA-templated transcription termination"/>
    <property type="evidence" value="ECO:0007669"/>
    <property type="project" value="UniProtKB-UniRule"/>
</dbReference>
<evidence type="ECO:0000313" key="9">
    <source>
        <dbReference type="EMBL" id="GBF00648.1"/>
    </source>
</evidence>
<evidence type="ECO:0000256" key="6">
    <source>
        <dbReference type="HAMAP-Rule" id="MF_00073"/>
    </source>
</evidence>
<dbReference type="GO" id="GO:0005829">
    <property type="term" value="C:cytosol"/>
    <property type="evidence" value="ECO:0007669"/>
    <property type="project" value="TreeGrafter"/>
</dbReference>
<organism evidence="8 11">
    <name type="scientific">Lactiplantibacillus paraplantarum</name>
    <dbReference type="NCBI Taxonomy" id="60520"/>
    <lineage>
        <taxon>Bacteria</taxon>
        <taxon>Bacillati</taxon>
        <taxon>Bacillota</taxon>
        <taxon>Bacilli</taxon>
        <taxon>Lactobacillales</taxon>
        <taxon>Lactobacillaceae</taxon>
        <taxon>Lactiplantibacillus</taxon>
    </lineage>
</organism>
<comment type="function">
    <text evidence="6">Involved in transcription antitermination. Required for transcription of ribosomal RNA (rRNA) genes. Binds specifically to the boxA antiterminator sequence of the ribosomal RNA (rrn) operons.</text>
</comment>
<dbReference type="SUPFAM" id="SSF48013">
    <property type="entry name" value="NusB-like"/>
    <property type="match status" value="1"/>
</dbReference>
<evidence type="ECO:0000256" key="3">
    <source>
        <dbReference type="ARBA" id="ARBA00022884"/>
    </source>
</evidence>
<feature type="domain" description="NusB/RsmB/TIM44" evidence="7">
    <location>
        <begin position="7"/>
        <end position="135"/>
    </location>
</feature>
<proteinExistence type="inferred from homology"/>
<dbReference type="InterPro" id="IPR011605">
    <property type="entry name" value="NusB_fam"/>
</dbReference>
<dbReference type="PANTHER" id="PTHR11078">
    <property type="entry name" value="N UTILIZATION SUBSTANCE PROTEIN B-RELATED"/>
    <property type="match status" value="1"/>
</dbReference>
<dbReference type="eggNOG" id="COG0781">
    <property type="taxonomic scope" value="Bacteria"/>
</dbReference>
<comment type="similarity">
    <text evidence="1 6">Belongs to the NusB family.</text>
</comment>
<dbReference type="HAMAP" id="MF_00073">
    <property type="entry name" value="NusB"/>
    <property type="match status" value="1"/>
</dbReference>
<evidence type="ECO:0000256" key="5">
    <source>
        <dbReference type="ARBA" id="ARBA00023163"/>
    </source>
</evidence>
<dbReference type="NCBIfam" id="TIGR01951">
    <property type="entry name" value="nusB"/>
    <property type="match status" value="1"/>
</dbReference>
<dbReference type="Pfam" id="PF01029">
    <property type="entry name" value="NusB"/>
    <property type="match status" value="1"/>
</dbReference>
<reference evidence="8 11" key="2">
    <citation type="submission" date="2018-10" db="EMBL/GenBank/DDBJ databases">
        <title>Genome seuquencing of Lactobacillus species.</title>
        <authorList>
            <person name="Baek C."/>
            <person name="Yi H."/>
        </authorList>
    </citation>
    <scope>NUCLEOTIDE SEQUENCE [LARGE SCALE GENOMIC DNA]</scope>
    <source>
        <strain evidence="8 11">DSM 10667</strain>
    </source>
</reference>